<dbReference type="Proteomes" id="UP000789595">
    <property type="component" value="Unassembled WGS sequence"/>
</dbReference>
<accession>A0A8J2SVC1</accession>
<comment type="caution">
    <text evidence="3">The sequence shown here is derived from an EMBL/GenBank/DDBJ whole genome shotgun (WGS) entry which is preliminary data.</text>
</comment>
<dbReference type="AlphaFoldDB" id="A0A8J2SVC1"/>
<name>A0A8J2SVC1_9STRA</name>
<evidence type="ECO:0000256" key="2">
    <source>
        <dbReference type="SAM" id="SignalP"/>
    </source>
</evidence>
<dbReference type="InterPro" id="IPR028994">
    <property type="entry name" value="Integrin_alpha_N"/>
</dbReference>
<evidence type="ECO:0000256" key="1">
    <source>
        <dbReference type="ARBA" id="ARBA00022729"/>
    </source>
</evidence>
<feature type="signal peptide" evidence="2">
    <location>
        <begin position="1"/>
        <end position="15"/>
    </location>
</feature>
<dbReference type="PANTHER" id="PTHR35836:SF1">
    <property type="entry name" value="VCBS REPEAT-CONTAINING PROTEIN"/>
    <property type="match status" value="1"/>
</dbReference>
<dbReference type="EMBL" id="CAKKNE010000005">
    <property type="protein sequence ID" value="CAH0375586.1"/>
    <property type="molecule type" value="Genomic_DNA"/>
</dbReference>
<evidence type="ECO:0000313" key="3">
    <source>
        <dbReference type="EMBL" id="CAH0375586.1"/>
    </source>
</evidence>
<evidence type="ECO:0000313" key="4">
    <source>
        <dbReference type="Proteomes" id="UP000789595"/>
    </source>
</evidence>
<proteinExistence type="predicted"/>
<evidence type="ECO:0008006" key="5">
    <source>
        <dbReference type="Google" id="ProtNLM"/>
    </source>
</evidence>
<feature type="chain" id="PRO_5035253556" description="FG-GAP repeat protein" evidence="2">
    <location>
        <begin position="16"/>
        <end position="515"/>
    </location>
</feature>
<gene>
    <name evidence="3" type="ORF">PECAL_5P01170</name>
</gene>
<dbReference type="PANTHER" id="PTHR35836">
    <property type="entry name" value="VCBS REPEAT-CONTAINING PROTEIN"/>
    <property type="match status" value="1"/>
</dbReference>
<dbReference type="SUPFAM" id="SSF69318">
    <property type="entry name" value="Integrin alpha N-terminal domain"/>
    <property type="match status" value="1"/>
</dbReference>
<protein>
    <recommendedName>
        <fullName evidence="5">FG-GAP repeat protein</fullName>
    </recommendedName>
</protein>
<keyword evidence="1 2" id="KW-0732">Signal</keyword>
<dbReference type="Pfam" id="PF13517">
    <property type="entry name" value="FG-GAP_3"/>
    <property type="match status" value="1"/>
</dbReference>
<keyword evidence="4" id="KW-1185">Reference proteome</keyword>
<dbReference type="OrthoDB" id="10022113at2759"/>
<dbReference type="InterPro" id="IPR013517">
    <property type="entry name" value="FG-GAP"/>
</dbReference>
<sequence>MRLILTALALGLTSGFSSYERKEGCPELYSRGVLELEFNPAFLHVDEYADGQALTITSFFNLQEVVFTPPPPFPPPPPTFDFFSPDLVARAMLDADASFPYTVDPVPVEVLTEPTGPTVPKWPNEAELAPAGVFPFEALVVCQGFLNPGARPGRISVINMATHEEQNISGGGDWFYHRVVYLDMDGDGDDDVVTVRSNWPAGPPDANTRGELVWFRNPGTDAFPWEETVLVSAPAIGPWPAAPDIFLQAADLNGDGTEEIVATSFFGSEITLYGAAGGGWAATDAHNIRSATISDGRGRPFGIEIVDLDLDGKLDVLATNHQQDNCPAFPESIAGAVYAIAQPAGDLFADAWTTTILFDGIFPQPSVAGARSSRLAPGKAKAFYPSRAQEADPSTRPCIVVGGDEAGKVWILTPVEGPVTGDLEYEDHVIFDINVKFGDTCKTQTDVRPGVTISTLGAVETRYDRTGADGVTEIFIPVFEGKAIYVYSFRAEGEPVECLPDETLGCTECGSPGPP</sequence>
<dbReference type="Gene3D" id="2.130.10.130">
    <property type="entry name" value="Integrin alpha, N-terminal"/>
    <property type="match status" value="1"/>
</dbReference>
<organism evidence="3 4">
    <name type="scientific">Pelagomonas calceolata</name>
    <dbReference type="NCBI Taxonomy" id="35677"/>
    <lineage>
        <taxon>Eukaryota</taxon>
        <taxon>Sar</taxon>
        <taxon>Stramenopiles</taxon>
        <taxon>Ochrophyta</taxon>
        <taxon>Pelagophyceae</taxon>
        <taxon>Pelagomonadales</taxon>
        <taxon>Pelagomonadaceae</taxon>
        <taxon>Pelagomonas</taxon>
    </lineage>
</organism>
<reference evidence="3" key="1">
    <citation type="submission" date="2021-11" db="EMBL/GenBank/DDBJ databases">
        <authorList>
            <consortium name="Genoscope - CEA"/>
            <person name="William W."/>
        </authorList>
    </citation>
    <scope>NUCLEOTIDE SEQUENCE</scope>
</reference>